<evidence type="ECO:0000313" key="2">
    <source>
        <dbReference type="EMBL" id="TKK84816.1"/>
    </source>
</evidence>
<organism evidence="2 3">
    <name type="scientific">Herbidospora galbida</name>
    <dbReference type="NCBI Taxonomy" id="2575442"/>
    <lineage>
        <taxon>Bacteria</taxon>
        <taxon>Bacillati</taxon>
        <taxon>Actinomycetota</taxon>
        <taxon>Actinomycetes</taxon>
        <taxon>Streptosporangiales</taxon>
        <taxon>Streptosporangiaceae</taxon>
        <taxon>Herbidospora</taxon>
    </lineage>
</organism>
<proteinExistence type="predicted"/>
<feature type="transmembrane region" description="Helical" evidence="1">
    <location>
        <begin position="69"/>
        <end position="89"/>
    </location>
</feature>
<sequence length="262" mass="27639">MALRKATFAGAVAGEWIKIWTVRSTLWSMFSTVVVTVGLSSLLSLAYALSYDRLGFRARLAFDPVAYGLAGLNFGVITLGVLGVLVVSTEFSSGLMRTSLSAVPRRSRLLAAKAVVLAVIALVVGLISSFAAFFASQAIFSMRRLGVGIGDPEVLRAVTGGGLYLTLIALISLGAGAIVRHTAGAITSVLGVLFVAPIFGVFLPEDWGRTVQKFLPPAAGSAILTTRETPVTLPPWEGFGVFAGYTALVLVVAFVLFRRRDV</sequence>
<dbReference type="OrthoDB" id="3297477at2"/>
<accession>A0A4U3MB33</accession>
<dbReference type="PANTHER" id="PTHR37305">
    <property type="entry name" value="INTEGRAL MEMBRANE PROTEIN-RELATED"/>
    <property type="match status" value="1"/>
</dbReference>
<name>A0A4U3MB33_9ACTN</name>
<keyword evidence="1" id="KW-1133">Transmembrane helix</keyword>
<feature type="transmembrane region" description="Helical" evidence="1">
    <location>
        <begin position="154"/>
        <end position="178"/>
    </location>
</feature>
<dbReference type="GO" id="GO:0005886">
    <property type="term" value="C:plasma membrane"/>
    <property type="evidence" value="ECO:0007669"/>
    <property type="project" value="UniProtKB-SubCell"/>
</dbReference>
<dbReference type="PANTHER" id="PTHR37305:SF1">
    <property type="entry name" value="MEMBRANE PROTEIN"/>
    <property type="match status" value="1"/>
</dbReference>
<dbReference type="RefSeq" id="WP_137250085.1">
    <property type="nucleotide sequence ID" value="NZ_SZQA01000032.1"/>
</dbReference>
<dbReference type="AlphaFoldDB" id="A0A4U3MB33"/>
<evidence type="ECO:0000313" key="3">
    <source>
        <dbReference type="Proteomes" id="UP000308705"/>
    </source>
</evidence>
<protein>
    <submittedName>
        <fullName evidence="2">ABC transporter permease</fullName>
    </submittedName>
</protein>
<feature type="transmembrane region" description="Helical" evidence="1">
    <location>
        <begin position="26"/>
        <end position="49"/>
    </location>
</feature>
<feature type="transmembrane region" description="Helical" evidence="1">
    <location>
        <begin position="185"/>
        <end position="203"/>
    </location>
</feature>
<gene>
    <name evidence="2" type="ORF">FDA94_28110</name>
</gene>
<dbReference type="EMBL" id="SZQA01000032">
    <property type="protein sequence ID" value="TKK84816.1"/>
    <property type="molecule type" value="Genomic_DNA"/>
</dbReference>
<keyword evidence="1" id="KW-0812">Transmembrane</keyword>
<comment type="caution">
    <text evidence="2">The sequence shown here is derived from an EMBL/GenBank/DDBJ whole genome shotgun (WGS) entry which is preliminary data.</text>
</comment>
<dbReference type="GO" id="GO:0140359">
    <property type="term" value="F:ABC-type transporter activity"/>
    <property type="evidence" value="ECO:0007669"/>
    <property type="project" value="InterPro"/>
</dbReference>
<keyword evidence="3" id="KW-1185">Reference proteome</keyword>
<reference evidence="2 3" key="1">
    <citation type="submission" date="2019-04" db="EMBL/GenBank/DDBJ databases">
        <title>Herbidospora sp. NEAU-GS14.nov., a novel actinomycete isolated from soil.</title>
        <authorList>
            <person name="Han L."/>
        </authorList>
    </citation>
    <scope>NUCLEOTIDE SEQUENCE [LARGE SCALE GENOMIC DNA]</scope>
    <source>
        <strain evidence="2 3">NEAU-GS14</strain>
    </source>
</reference>
<keyword evidence="1" id="KW-0472">Membrane</keyword>
<feature type="transmembrane region" description="Helical" evidence="1">
    <location>
        <begin position="110"/>
        <end position="134"/>
    </location>
</feature>
<feature type="transmembrane region" description="Helical" evidence="1">
    <location>
        <begin position="239"/>
        <end position="257"/>
    </location>
</feature>
<dbReference type="Proteomes" id="UP000308705">
    <property type="component" value="Unassembled WGS sequence"/>
</dbReference>
<evidence type="ECO:0000256" key="1">
    <source>
        <dbReference type="SAM" id="Phobius"/>
    </source>
</evidence>